<evidence type="ECO:0000256" key="1">
    <source>
        <dbReference type="SAM" id="SignalP"/>
    </source>
</evidence>
<gene>
    <name evidence="2" type="ORF">ABI_42710</name>
</gene>
<evidence type="ECO:0000313" key="3">
    <source>
        <dbReference type="Proteomes" id="UP000006512"/>
    </source>
</evidence>
<dbReference type="STRING" id="715226.ABI_42710"/>
<protein>
    <submittedName>
        <fullName evidence="2">Uncharacterized protein</fullName>
    </submittedName>
</protein>
<organism evidence="2 3">
    <name type="scientific">Asticcacaulis biprosthecium C19</name>
    <dbReference type="NCBI Taxonomy" id="715226"/>
    <lineage>
        <taxon>Bacteria</taxon>
        <taxon>Pseudomonadati</taxon>
        <taxon>Pseudomonadota</taxon>
        <taxon>Alphaproteobacteria</taxon>
        <taxon>Caulobacterales</taxon>
        <taxon>Caulobacteraceae</taxon>
        <taxon>Asticcacaulis</taxon>
    </lineage>
</organism>
<keyword evidence="1" id="KW-0732">Signal</keyword>
<dbReference type="HOGENOM" id="CLU_3229001_0_0_5"/>
<dbReference type="AlphaFoldDB" id="F4QSX8"/>
<keyword evidence="3" id="KW-1185">Reference proteome</keyword>
<sequence length="43" mass="4294">MKTYLLTGTAVLALSSAMAVNAQADDAFSATGGRKTSATVSTN</sequence>
<reference evidence="3" key="1">
    <citation type="submission" date="2011-03" db="EMBL/GenBank/DDBJ databases">
        <title>Draft genome sequence of Brevundimonas diminuta.</title>
        <authorList>
            <person name="Brown P.J.B."/>
            <person name="Buechlein A."/>
            <person name="Hemmerich C."/>
            <person name="Brun Y.V."/>
        </authorList>
    </citation>
    <scope>NUCLEOTIDE SEQUENCE [LARGE SCALE GENOMIC DNA]</scope>
    <source>
        <strain evidence="3">C19</strain>
    </source>
</reference>
<proteinExistence type="predicted"/>
<feature type="chain" id="PRO_5003314419" evidence="1">
    <location>
        <begin position="25"/>
        <end position="43"/>
    </location>
</feature>
<accession>F4QSX8</accession>
<name>F4QSX8_9CAUL</name>
<dbReference type="RefSeq" id="WP_006275045.1">
    <property type="nucleotide sequence ID" value="NZ_GL883080.1"/>
</dbReference>
<dbReference type="Proteomes" id="UP000006512">
    <property type="component" value="Unassembled WGS sequence"/>
</dbReference>
<feature type="signal peptide" evidence="1">
    <location>
        <begin position="1"/>
        <end position="24"/>
    </location>
</feature>
<evidence type="ECO:0000313" key="2">
    <source>
        <dbReference type="EMBL" id="EGF89848.1"/>
    </source>
</evidence>
<dbReference type="EMBL" id="GL883080">
    <property type="protein sequence ID" value="EGF89848.1"/>
    <property type="molecule type" value="Genomic_DNA"/>
</dbReference>